<accession>A0A835NK53</accession>
<evidence type="ECO:0000256" key="3">
    <source>
        <dbReference type="ARBA" id="ARBA00022491"/>
    </source>
</evidence>
<evidence type="ECO:0000256" key="9">
    <source>
        <dbReference type="ARBA" id="ARBA00023242"/>
    </source>
</evidence>
<reference evidence="12" key="1">
    <citation type="submission" date="2020-10" db="EMBL/GenBank/DDBJ databases">
        <title>Feather gene expression reveals the developmental basis of iridescence in African starlings.</title>
        <authorList>
            <person name="Rubenstein D.R."/>
        </authorList>
    </citation>
    <scope>NUCLEOTIDE SEQUENCE</scope>
    <source>
        <strain evidence="12">SS15</strain>
        <tissue evidence="12">Liver</tissue>
    </source>
</reference>
<feature type="region of interest" description="Disordered" evidence="10">
    <location>
        <begin position="714"/>
        <end position="738"/>
    </location>
</feature>
<feature type="compositionally biased region" description="Basic and acidic residues" evidence="10">
    <location>
        <begin position="2081"/>
        <end position="2092"/>
    </location>
</feature>
<keyword evidence="9" id="KW-0539">Nucleus</keyword>
<evidence type="ECO:0000256" key="6">
    <source>
        <dbReference type="ARBA" id="ARBA00022833"/>
    </source>
</evidence>
<evidence type="ECO:0000256" key="2">
    <source>
        <dbReference type="ARBA" id="ARBA00006391"/>
    </source>
</evidence>
<keyword evidence="3" id="KW-0678">Repressor</keyword>
<reference evidence="13 14" key="2">
    <citation type="journal article" date="2021" name="J. Hered.">
        <title>Feather Gene Expression Elucidates the Developmental Basis of Plumage Iridescence in African Starlings.</title>
        <authorList>
            <person name="Rubenstein D.R."/>
            <person name="Corvelo A."/>
            <person name="MacManes M.D."/>
            <person name="Maia R."/>
            <person name="Narzisi G."/>
            <person name="Rousaki A."/>
            <person name="Vandenabeele P."/>
            <person name="Shawkey M.D."/>
            <person name="Solomon J."/>
        </authorList>
    </citation>
    <scope>NUCLEOTIDE SEQUENCE [LARGE SCALE GENOMIC DNA]</scope>
    <source>
        <strain evidence="13">SS15</strain>
    </source>
</reference>
<dbReference type="InterPro" id="IPR024811">
    <property type="entry name" value="ASX/ASX-like"/>
</dbReference>
<keyword evidence="6" id="KW-0862">Zinc</keyword>
<dbReference type="GO" id="GO:0045944">
    <property type="term" value="P:positive regulation of transcription by RNA polymerase II"/>
    <property type="evidence" value="ECO:0007669"/>
    <property type="project" value="TreeGrafter"/>
</dbReference>
<feature type="region of interest" description="Disordered" evidence="10">
    <location>
        <begin position="119"/>
        <end position="152"/>
    </location>
</feature>
<feature type="compositionally biased region" description="Basic and acidic residues" evidence="10">
    <location>
        <begin position="221"/>
        <end position="234"/>
    </location>
</feature>
<sequence length="2295" mass="248837">MSVLFEVFSSIRSEKHALEKYPNSPMTAKQILEVIQKEGLKETRVVPPPLPSSRPLAPDAEPKGLRLRRASCIWHGFLSFVVIIDIGVENEKCTTKEESTCPTDGTLDLGCESELDGTEMAETNNNNGEENGVCPKQTSEEMSSNRDSSLTNAPVQSKLVSSFQQHTKKALKQPVLQALRQQQKRRNGVSMMVNKTVPRVVLTPLKVSDEQSDSPSGSESKNGEADGSDKEMKHGQKSPTGKQTSQHLKRLKKSGLGHLKWTKAEDIDIETPGSILVNTNLRALINKHTFASLPQHFQQYLLLLLPEVDRQMGSDGVLRLSSSALNNEFFAYAAQGWKQRLAEGEFTPEMQLRIRQEIEKEKKTEPWKEKFFERFYGEKLGMSRGESTKLTAVQNNDEDESNSLCGSSGTPGPSKQATFEDQEEKGAKVPPLQERDCSPSHCSMEQVPVKDLTADSEDILIPEESVIQEEIAEEVETSICECQEENHKPEREFSEESVSPAGTNEETEAVQLADSTESCVMMNDVTDTVSRIEIKVELKSECPQEEMSVVIDQLEDCISPAQSASSTNSVSGTAEKVSESAKELIVPEMQSAALEGSLFTGGGIAVDMELHSDPEEQLSENACISETSFSSGSPEVCIASPGGDTQSTSEEPCTPASLETACSSEVSSSENTEGDIQQKASDENLHTPLMSEISPMSTSPVTSEASLMSNLPLTSEASPASNLPLTSETSPVSDLPLTSETSSVSSVLLTSETFVTNSLPLPSDISPVSNSPSSERLTLQQRKSPCLLEDSLPTPKEEISVIPKVVQEENLVQPKQLQSAPENMKVGPLTITPESSVLEESQSKNLSHQPCKSHSEIEKSYIASIPEHTPPEIQLSKIGPPFIIKSQPVSKPEPRVSPSTSVSSGRNTGARTLADIKARAQQARAQREAAAAAAVAAAASIVSGAMGTPCEGGKTRTLAHIKEQTKAKLFAKHQARAHLLQTNKESKSQFSSKESSTSSLEIPTTADTKIEGSTGVIIVNPNCRSPSNKSSHHHNTVLSNAIDDKRLPVPSSNVNNAVSGHYATVPASSIASNLPNHLSGSSVLIPPVGTTNRFPSDKIAISEQSTVSIHTTVRSALSCSEALAAADSVARPPISMFTGNMVTISSYDNATKLNADILEKSSGARNRMDLSGKSHPLNFTQTAMNRSIPCKVIVDHTTNQNSSLSLSSSIENAENSIDLQSRPVRTEAALQSIGCPQVSVISRPEVVANENLEHSSSFITITAKQDSKNLQAGCSSLREVPLAPQDKLIEVVTASQGFAEQLRGPSALKNEANAACANQYSTNNRICWRDEEAMNTDQPVVSHLTSGKHKEYAEQNCLKNVKSEPSSYTQMSELQSRSLLTSIAVPVKSETNESDKCFRMDTEDFTGPEMPAQTAEIATSVQPPQTSKTSIADSMEDSLSLTTETLKRVTSAGGSSCRLSSVEANNPLVTQLLQGNLPLEKVLPQPRSGAKLEINRLPLPLQTTSVCKTVVAERNIVEHASNSPNPDGKGFTAGSIAPLQIRKRENHPKKRMARTIGEHAQIKCEPGKVSMDTDVKVAPCVISSSMNQLGHGQPFKQEWLNKHAIQSRIAHSPEIKQQKRPLPSCSFQQSLFHIDKNGSFHAEASLSSSCELGMKQASYDQNEVKEQLKAFALKNADFSSYLLSEPQKPFTQLAAQKIQTQHPQQQQQQQLCGNYPTIHFGSTNFKRAASAIEKSIGILGSGSNTATGLSNQNAQIPVQKFADSSNADELELKCSCRLKAMIVCKGCGAFCHDDCIGPSKLCVACLVVRICICDELSRTNTGNTLASASESGEGFRLNVIVFSNDHAVCTVKAVIVMIIILGSSSADDPASNMGQQSNNIKPIGNDYILKPIDCERNKNAADSRYPATSCLTAFISVGLSWGLELELLEDPELVANCLFILRSVGPADSKGKEKKLQICCQRHFTLQIQMQSSRICSHMSRYRYKKADLAKIINTEMNRHHQRCHQASKMTSANVQQELTGLVLACRKEFNTKKKKLGITFMIMINVLNNNIVLKESNRQPQPKHLLATPGPAGTASTHGHHMDAKGQEQIHGDLSLGPRSPMVSASAKGRSRGRGTVAWGELGEEGALSSDGHWPLLLVGNSIELRTPEFYPTGEMPNHSWYAGLTLPVGTSCRAACNTCVSTELCLQGIYERVTLHKEGDEGSKEDQQPFSNSYSIVAAALQIESITDIPRLQPSMFSDLFSIGPSFNMHGIDNVKEIFYDGHPPHQGTRAGSKTCLKCWILAKAASNSEHQQ</sequence>
<feature type="compositionally biased region" description="Low complexity" evidence="10">
    <location>
        <begin position="988"/>
        <end position="1001"/>
    </location>
</feature>
<feature type="region of interest" description="Disordered" evidence="10">
    <location>
        <begin position="758"/>
        <end position="791"/>
    </location>
</feature>
<dbReference type="GO" id="GO:0008270">
    <property type="term" value="F:zinc ion binding"/>
    <property type="evidence" value="ECO:0007669"/>
    <property type="project" value="UniProtKB-KW"/>
</dbReference>
<evidence type="ECO:0000256" key="7">
    <source>
        <dbReference type="ARBA" id="ARBA00023015"/>
    </source>
</evidence>
<evidence type="ECO:0000256" key="10">
    <source>
        <dbReference type="SAM" id="MobiDB-lite"/>
    </source>
</evidence>
<proteinExistence type="inferred from homology"/>
<feature type="compositionally biased region" description="Polar residues" evidence="10">
    <location>
        <begin position="897"/>
        <end position="910"/>
    </location>
</feature>
<dbReference type="EMBL" id="JADDUC020000001">
    <property type="protein sequence ID" value="KAI1243363.1"/>
    <property type="molecule type" value="Genomic_DNA"/>
</dbReference>
<evidence type="ECO:0000256" key="1">
    <source>
        <dbReference type="ARBA" id="ARBA00004123"/>
    </source>
</evidence>
<dbReference type="PANTHER" id="PTHR13578">
    <property type="entry name" value="ADDITIONAL SEX COMBS LIKE PROTEIN ASXL"/>
    <property type="match status" value="1"/>
</dbReference>
<comment type="similarity">
    <text evidence="2">Belongs to the Asx family.</text>
</comment>
<feature type="compositionally biased region" description="Basic and acidic residues" evidence="10">
    <location>
        <begin position="484"/>
        <end position="494"/>
    </location>
</feature>
<gene>
    <name evidence="13" type="ORF">IHE44_0000960</name>
    <name evidence="12" type="ORF">IHE44_002860</name>
</gene>
<dbReference type="GO" id="GO:0009887">
    <property type="term" value="P:animal organ morphogenesis"/>
    <property type="evidence" value="ECO:0007669"/>
    <property type="project" value="TreeGrafter"/>
</dbReference>
<name>A0A835NK53_9PASS</name>
<feature type="domain" description="DEUBAD" evidence="11">
    <location>
        <begin position="272"/>
        <end position="381"/>
    </location>
</feature>
<evidence type="ECO:0000313" key="13">
    <source>
        <dbReference type="EMBL" id="KAI1243363.1"/>
    </source>
</evidence>
<comment type="subcellular location">
    <subcellularLocation>
        <location evidence="1">Nucleus</location>
    </subcellularLocation>
</comment>
<dbReference type="PANTHER" id="PTHR13578:SF18">
    <property type="entry name" value="POLYCOMB GROUP PROTEIN ASXL3-RELATED"/>
    <property type="match status" value="1"/>
</dbReference>
<evidence type="ECO:0000256" key="4">
    <source>
        <dbReference type="ARBA" id="ARBA00022723"/>
    </source>
</evidence>
<keyword evidence="14" id="KW-1185">Reference proteome</keyword>
<dbReference type="OrthoDB" id="9348951at2759"/>
<dbReference type="InterPro" id="IPR026905">
    <property type="entry name" value="ASX-like_PHD"/>
</dbReference>
<reference evidence="13" key="3">
    <citation type="submission" date="2022-01" db="EMBL/GenBank/DDBJ databases">
        <authorList>
            <person name="Rubenstein D.R."/>
        </authorList>
    </citation>
    <scope>NUCLEOTIDE SEQUENCE</scope>
    <source>
        <strain evidence="13">SS15</strain>
        <tissue evidence="13">Liver</tissue>
    </source>
</reference>
<feature type="region of interest" description="Disordered" evidence="10">
    <location>
        <begin position="2062"/>
        <end position="2114"/>
    </location>
</feature>
<dbReference type="Pfam" id="PF13922">
    <property type="entry name" value="PHD_3"/>
    <property type="match status" value="1"/>
</dbReference>
<feature type="region of interest" description="Disordered" evidence="10">
    <location>
        <begin position="484"/>
        <end position="505"/>
    </location>
</feature>
<dbReference type="GO" id="GO:0042975">
    <property type="term" value="F:peroxisome proliferator activated receptor binding"/>
    <property type="evidence" value="ECO:0007669"/>
    <property type="project" value="TreeGrafter"/>
</dbReference>
<keyword evidence="7" id="KW-0805">Transcription regulation</keyword>
<dbReference type="InterPro" id="IPR044867">
    <property type="entry name" value="DEUBAD_dom"/>
</dbReference>
<dbReference type="Pfam" id="PF13919">
    <property type="entry name" value="ASXH"/>
    <property type="match status" value="1"/>
</dbReference>
<evidence type="ECO:0000259" key="11">
    <source>
        <dbReference type="PROSITE" id="PS51916"/>
    </source>
</evidence>
<dbReference type="EMBL" id="JADDUC010000144">
    <property type="protein sequence ID" value="KAG0117298.1"/>
    <property type="molecule type" value="Genomic_DNA"/>
</dbReference>
<keyword evidence="8" id="KW-0804">Transcription</keyword>
<evidence type="ECO:0000256" key="5">
    <source>
        <dbReference type="ARBA" id="ARBA00022771"/>
    </source>
</evidence>
<feature type="region of interest" description="Disordered" evidence="10">
    <location>
        <begin position="627"/>
        <end position="677"/>
    </location>
</feature>
<feature type="region of interest" description="Disordered" evidence="10">
    <location>
        <begin position="395"/>
        <end position="442"/>
    </location>
</feature>
<feature type="compositionally biased region" description="Polar residues" evidence="10">
    <location>
        <begin position="714"/>
        <end position="732"/>
    </location>
</feature>
<dbReference type="PROSITE" id="PS51916">
    <property type="entry name" value="DEUBAD"/>
    <property type="match status" value="1"/>
</dbReference>
<keyword evidence="4" id="KW-0479">Metal-binding</keyword>
<feature type="region of interest" description="Disordered" evidence="10">
    <location>
        <begin position="886"/>
        <end position="911"/>
    </location>
</feature>
<dbReference type="GO" id="GO:0003682">
    <property type="term" value="F:chromatin binding"/>
    <property type="evidence" value="ECO:0007669"/>
    <property type="project" value="TreeGrafter"/>
</dbReference>
<dbReference type="GO" id="GO:0035517">
    <property type="term" value="C:PR-DUB complex"/>
    <property type="evidence" value="ECO:0007669"/>
    <property type="project" value="TreeGrafter"/>
</dbReference>
<feature type="compositionally biased region" description="Polar residues" evidence="10">
    <location>
        <begin position="237"/>
        <end position="246"/>
    </location>
</feature>
<feature type="compositionally biased region" description="Polar residues" evidence="10">
    <location>
        <begin position="136"/>
        <end position="152"/>
    </location>
</feature>
<feature type="compositionally biased region" description="Low complexity" evidence="10">
    <location>
        <begin position="758"/>
        <end position="774"/>
    </location>
</feature>
<evidence type="ECO:0000256" key="8">
    <source>
        <dbReference type="ARBA" id="ARBA00023163"/>
    </source>
</evidence>
<feature type="compositionally biased region" description="Polar residues" evidence="10">
    <location>
        <begin position="402"/>
        <end position="419"/>
    </location>
</feature>
<feature type="compositionally biased region" description="Polar residues" evidence="10">
    <location>
        <begin position="660"/>
        <end position="677"/>
    </location>
</feature>
<dbReference type="GO" id="GO:0003677">
    <property type="term" value="F:DNA binding"/>
    <property type="evidence" value="ECO:0007669"/>
    <property type="project" value="InterPro"/>
</dbReference>
<organism evidence="12">
    <name type="scientific">Lamprotornis superbus</name>
    <dbReference type="NCBI Taxonomy" id="245042"/>
    <lineage>
        <taxon>Eukaryota</taxon>
        <taxon>Metazoa</taxon>
        <taxon>Chordata</taxon>
        <taxon>Craniata</taxon>
        <taxon>Vertebrata</taxon>
        <taxon>Euteleostomi</taxon>
        <taxon>Archelosauria</taxon>
        <taxon>Archosauria</taxon>
        <taxon>Dinosauria</taxon>
        <taxon>Saurischia</taxon>
        <taxon>Theropoda</taxon>
        <taxon>Coelurosauria</taxon>
        <taxon>Aves</taxon>
        <taxon>Neognathae</taxon>
        <taxon>Neoaves</taxon>
        <taxon>Telluraves</taxon>
        <taxon>Australaves</taxon>
        <taxon>Passeriformes</taxon>
        <taxon>Sturnidae</taxon>
        <taxon>Lamprotornis</taxon>
    </lineage>
</organism>
<dbReference type="InterPro" id="IPR028020">
    <property type="entry name" value="ASX_DEUBAD_dom"/>
</dbReference>
<keyword evidence="5" id="KW-0863">Zinc-finger</keyword>
<evidence type="ECO:0000313" key="14">
    <source>
        <dbReference type="Proteomes" id="UP000618051"/>
    </source>
</evidence>
<feature type="region of interest" description="Disordered" evidence="10">
    <location>
        <begin position="202"/>
        <end position="250"/>
    </location>
</feature>
<evidence type="ECO:0000313" key="12">
    <source>
        <dbReference type="EMBL" id="KAG0117298.1"/>
    </source>
</evidence>
<protein>
    <recommendedName>
        <fullName evidence="11">DEUBAD domain-containing protein</fullName>
    </recommendedName>
</protein>
<dbReference type="Proteomes" id="UP000618051">
    <property type="component" value="Unassembled WGS sequence"/>
</dbReference>
<comment type="caution">
    <text evidence="12">The sequence shown here is derived from an EMBL/GenBank/DDBJ whole genome shotgun (WGS) entry which is preliminary data.</text>
</comment>
<feature type="region of interest" description="Disordered" evidence="10">
    <location>
        <begin position="981"/>
        <end position="1002"/>
    </location>
</feature>